<dbReference type="InParanoid" id="A0A409W7U6"/>
<accession>A0A409W7U6</accession>
<feature type="compositionally biased region" description="Polar residues" evidence="1">
    <location>
        <begin position="676"/>
        <end position="686"/>
    </location>
</feature>
<feature type="region of interest" description="Disordered" evidence="1">
    <location>
        <begin position="1"/>
        <end position="115"/>
    </location>
</feature>
<dbReference type="STRING" id="181874.A0A409W7U6"/>
<feature type="region of interest" description="Disordered" evidence="1">
    <location>
        <begin position="762"/>
        <end position="789"/>
    </location>
</feature>
<organism evidence="2 3">
    <name type="scientific">Panaeolus cyanescens</name>
    <dbReference type="NCBI Taxonomy" id="181874"/>
    <lineage>
        <taxon>Eukaryota</taxon>
        <taxon>Fungi</taxon>
        <taxon>Dikarya</taxon>
        <taxon>Basidiomycota</taxon>
        <taxon>Agaricomycotina</taxon>
        <taxon>Agaricomycetes</taxon>
        <taxon>Agaricomycetidae</taxon>
        <taxon>Agaricales</taxon>
        <taxon>Agaricineae</taxon>
        <taxon>Galeropsidaceae</taxon>
        <taxon>Panaeolus</taxon>
    </lineage>
</organism>
<feature type="compositionally biased region" description="Polar residues" evidence="1">
    <location>
        <begin position="958"/>
        <end position="969"/>
    </location>
</feature>
<feature type="region of interest" description="Disordered" evidence="1">
    <location>
        <begin position="905"/>
        <end position="969"/>
    </location>
</feature>
<feature type="compositionally biased region" description="Low complexity" evidence="1">
    <location>
        <begin position="97"/>
        <end position="115"/>
    </location>
</feature>
<feature type="region of interest" description="Disordered" evidence="1">
    <location>
        <begin position="584"/>
        <end position="723"/>
    </location>
</feature>
<feature type="non-terminal residue" evidence="2">
    <location>
        <position position="982"/>
    </location>
</feature>
<gene>
    <name evidence="2" type="ORF">CVT24_004649</name>
</gene>
<feature type="compositionally biased region" description="Low complexity" evidence="1">
    <location>
        <begin position="344"/>
        <end position="361"/>
    </location>
</feature>
<feature type="compositionally biased region" description="Polar residues" evidence="1">
    <location>
        <begin position="608"/>
        <end position="650"/>
    </location>
</feature>
<feature type="compositionally biased region" description="Basic and acidic residues" evidence="1">
    <location>
        <begin position="401"/>
        <end position="416"/>
    </location>
</feature>
<evidence type="ECO:0000313" key="3">
    <source>
        <dbReference type="Proteomes" id="UP000284842"/>
    </source>
</evidence>
<feature type="compositionally biased region" description="Low complexity" evidence="1">
    <location>
        <begin position="190"/>
        <end position="199"/>
    </location>
</feature>
<feature type="compositionally biased region" description="Low complexity" evidence="1">
    <location>
        <begin position="296"/>
        <end position="309"/>
    </location>
</feature>
<sequence>MEDDQQLPTPSPSFSSFNHLHHHHHKSVTRPSSPRNLAHHHHQHAPTTPTPLRRSTTPTVPSATNPQPNHPPQTPPPLPPLNLDSSGLKHRTQTRVPQPTSPLSSTSPRSKARPSPLLRLLSPFTNAYYSHSAPTSPTTVSSITATIPSPTKANIKYTSSVESVPSMPILHHPTPHAYYESAPLSPANLQMHQQQQQQQHHQRPASRSERMLRDALIRDEKERQATGKRRNSRAGTQGTGASASASVSSRGSGSREERREDEQRERERELQREREREETYRGVFLFRTALSNPHVPRSASASPSPSPRSLRGEGEASSKGYWTGDAEAEEDVYGPTGATKARPRSPALSRSSAASMASRRAVGGDISAYAPSASQASHSPVRKRQLLDQERIDNTPTPTPTRDHRPEMLDLGRDESVGLGRSHTISGTPRKSGFGEERERKRRSLQATQGAEAAALKSGQPMTPHERHLREKLERMLGQGEGNAESESSGSKRSRSGEDDGDEISDRVFDISCSPPAMPISSESTTVHNATSSTSTSTTPSTTASTADFSGAAPATDAAETPSTFTTTSILMNTMKRFRRIMTTSPTTMTTSPLAHQKPFQPAHRRSSQSVSAIPQTPSKTTSPTALRGQSPSVYRSQSPSALRSQSPSTPLRARDRGYSQSPSTPTGHRVRSKTEPATNFATSGSPKVLRSGAAPGRTPTTAATRNTAASPSPRRMTTAPAGQGITQRRVTHKVIGTGTTPPLEPDVGAGGHGILGGPVAAATQQKKTTADDDDEDPSLLTPPPTPPFTARMVADIGTGVGVDGYCPSPYKASFEGDIGGSGGVKKKLFGFAGRYGNLGGLGAPSGGVVRGGGGGDLEGDDDETSLSRDDLSLAGREMMESEAGDDGDEPPLSPVARLEERLFESSQGYGVDGYHKRSQSNPGPMGGATTATSGATTATSGATATSSRMRRSHESMAGSTSGLGANTFNARKASAHCWQIE</sequence>
<keyword evidence="3" id="KW-1185">Reference proteome</keyword>
<feature type="compositionally biased region" description="Polar residues" evidence="1">
    <location>
        <begin position="1"/>
        <end position="18"/>
    </location>
</feature>
<dbReference type="Proteomes" id="UP000284842">
    <property type="component" value="Unassembled WGS sequence"/>
</dbReference>
<name>A0A409W7U6_9AGAR</name>
<feature type="compositionally biased region" description="Basic and acidic residues" evidence="1">
    <location>
        <begin position="206"/>
        <end position="225"/>
    </location>
</feature>
<feature type="compositionally biased region" description="Low complexity" evidence="1">
    <location>
        <begin position="693"/>
        <end position="714"/>
    </location>
</feature>
<feature type="compositionally biased region" description="Low complexity" evidence="1">
    <location>
        <begin position="524"/>
        <end position="547"/>
    </location>
</feature>
<feature type="region of interest" description="Disordered" evidence="1">
    <location>
        <begin position="291"/>
        <end position="561"/>
    </location>
</feature>
<dbReference type="OrthoDB" id="3131095at2759"/>
<dbReference type="AlphaFoldDB" id="A0A409W7U6"/>
<feature type="compositionally biased region" description="Basic and acidic residues" evidence="1">
    <location>
        <begin position="253"/>
        <end position="277"/>
    </location>
</feature>
<protein>
    <submittedName>
        <fullName evidence="2">Uncharacterized protein</fullName>
    </submittedName>
</protein>
<evidence type="ECO:0000313" key="2">
    <source>
        <dbReference type="EMBL" id="PPQ74578.1"/>
    </source>
</evidence>
<feature type="compositionally biased region" description="Low complexity" evidence="1">
    <location>
        <begin position="928"/>
        <end position="948"/>
    </location>
</feature>
<feature type="region of interest" description="Disordered" evidence="1">
    <location>
        <begin position="188"/>
        <end position="277"/>
    </location>
</feature>
<comment type="caution">
    <text evidence="2">The sequence shown here is derived from an EMBL/GenBank/DDBJ whole genome shotgun (WGS) entry which is preliminary data.</text>
</comment>
<reference evidence="2 3" key="1">
    <citation type="journal article" date="2018" name="Evol. Lett.">
        <title>Horizontal gene cluster transfer increased hallucinogenic mushroom diversity.</title>
        <authorList>
            <person name="Reynolds H.T."/>
            <person name="Vijayakumar V."/>
            <person name="Gluck-Thaler E."/>
            <person name="Korotkin H.B."/>
            <person name="Matheny P.B."/>
            <person name="Slot J.C."/>
        </authorList>
    </citation>
    <scope>NUCLEOTIDE SEQUENCE [LARGE SCALE GENOMIC DNA]</scope>
    <source>
        <strain evidence="2 3">2629</strain>
    </source>
</reference>
<dbReference type="EMBL" id="NHTK01005743">
    <property type="protein sequence ID" value="PPQ74578.1"/>
    <property type="molecule type" value="Genomic_DNA"/>
</dbReference>
<feature type="compositionally biased region" description="Low complexity" evidence="1">
    <location>
        <begin position="584"/>
        <end position="593"/>
    </location>
</feature>
<feature type="compositionally biased region" description="Pro residues" evidence="1">
    <location>
        <begin position="68"/>
        <end position="80"/>
    </location>
</feature>
<proteinExistence type="predicted"/>
<feature type="compositionally biased region" description="Low complexity" evidence="1">
    <location>
        <begin position="482"/>
        <end position="491"/>
    </location>
</feature>
<feature type="compositionally biased region" description="Basic residues" evidence="1">
    <location>
        <begin position="19"/>
        <end position="28"/>
    </location>
</feature>
<evidence type="ECO:0000256" key="1">
    <source>
        <dbReference type="SAM" id="MobiDB-lite"/>
    </source>
</evidence>
<feature type="compositionally biased region" description="Low complexity" evidence="1">
    <location>
        <begin position="45"/>
        <end position="67"/>
    </location>
</feature>
<feature type="compositionally biased region" description="Basic and acidic residues" evidence="1">
    <location>
        <begin position="464"/>
        <end position="475"/>
    </location>
</feature>
<feature type="compositionally biased region" description="Low complexity" evidence="1">
    <location>
        <begin position="233"/>
        <end position="252"/>
    </location>
</feature>